<feature type="transmembrane region" description="Helical" evidence="6">
    <location>
        <begin position="46"/>
        <end position="68"/>
    </location>
</feature>
<comment type="caution">
    <text evidence="7">The sequence shown here is derived from an EMBL/GenBank/DDBJ whole genome shotgun (WGS) entry which is preliminary data.</text>
</comment>
<feature type="transmembrane region" description="Helical" evidence="6">
    <location>
        <begin position="176"/>
        <end position="199"/>
    </location>
</feature>
<evidence type="ECO:0000256" key="5">
    <source>
        <dbReference type="ARBA" id="ARBA00023136"/>
    </source>
</evidence>
<reference evidence="7 8" key="1">
    <citation type="submission" date="2013-08" db="EMBL/GenBank/DDBJ databases">
        <title>Genome sequencing of Lysobacter.</title>
        <authorList>
            <person name="Zhang S."/>
            <person name="Wang G."/>
        </authorList>
    </citation>
    <scope>NUCLEOTIDE SEQUENCE [LARGE SCALE GENOMIC DNA]</scope>
    <source>
        <strain evidence="7 8">GH1-9</strain>
    </source>
</reference>
<dbReference type="STRING" id="1385517.N800_03040"/>
<feature type="transmembrane region" description="Helical" evidence="6">
    <location>
        <begin position="144"/>
        <end position="170"/>
    </location>
</feature>
<dbReference type="EMBL" id="AVPU01000013">
    <property type="protein sequence ID" value="KGM54434.1"/>
    <property type="molecule type" value="Genomic_DNA"/>
</dbReference>
<dbReference type="InterPro" id="IPR002781">
    <property type="entry name" value="TM_pro_TauE-like"/>
</dbReference>
<keyword evidence="5 6" id="KW-0472">Membrane</keyword>
<evidence type="ECO:0000313" key="8">
    <source>
        <dbReference type="Proteomes" id="UP000029998"/>
    </source>
</evidence>
<evidence type="ECO:0000313" key="7">
    <source>
        <dbReference type="EMBL" id="KGM54434.1"/>
    </source>
</evidence>
<dbReference type="AlphaFoldDB" id="A0A0A0EVA7"/>
<comment type="subcellular location">
    <subcellularLocation>
        <location evidence="6">Cell membrane</location>
        <topology evidence="6">Multi-pass membrane protein</topology>
    </subcellularLocation>
    <subcellularLocation>
        <location evidence="1">Membrane</location>
        <topology evidence="1">Multi-pass membrane protein</topology>
    </subcellularLocation>
</comment>
<evidence type="ECO:0000256" key="1">
    <source>
        <dbReference type="ARBA" id="ARBA00004141"/>
    </source>
</evidence>
<organism evidence="7 8">
    <name type="scientific">Lysobacter daejeonensis GH1-9</name>
    <dbReference type="NCBI Taxonomy" id="1385517"/>
    <lineage>
        <taxon>Bacteria</taxon>
        <taxon>Pseudomonadati</taxon>
        <taxon>Pseudomonadota</taxon>
        <taxon>Gammaproteobacteria</taxon>
        <taxon>Lysobacterales</taxon>
        <taxon>Lysobacteraceae</taxon>
        <taxon>Aerolutibacter</taxon>
    </lineage>
</organism>
<keyword evidence="6" id="KW-1003">Cell membrane</keyword>
<dbReference type="eggNOG" id="COG0730">
    <property type="taxonomic scope" value="Bacteria"/>
</dbReference>
<dbReference type="Pfam" id="PF01925">
    <property type="entry name" value="TauE"/>
    <property type="match status" value="1"/>
</dbReference>
<keyword evidence="8" id="KW-1185">Reference proteome</keyword>
<protein>
    <recommendedName>
        <fullName evidence="6">Probable membrane transporter protein</fullName>
    </recommendedName>
</protein>
<name>A0A0A0EVA7_9GAMM</name>
<accession>A0A0A0EVA7</accession>
<evidence type="ECO:0000256" key="6">
    <source>
        <dbReference type="RuleBase" id="RU363041"/>
    </source>
</evidence>
<feature type="transmembrane region" description="Helical" evidence="6">
    <location>
        <begin position="105"/>
        <end position="123"/>
    </location>
</feature>
<feature type="transmembrane region" description="Helical" evidence="6">
    <location>
        <begin position="211"/>
        <end position="232"/>
    </location>
</feature>
<feature type="transmembrane region" description="Helical" evidence="6">
    <location>
        <begin position="7"/>
        <end position="34"/>
    </location>
</feature>
<keyword evidence="4 6" id="KW-1133">Transmembrane helix</keyword>
<dbReference type="OrthoDB" id="457670at2"/>
<gene>
    <name evidence="7" type="ORF">N800_03040</name>
</gene>
<evidence type="ECO:0000256" key="3">
    <source>
        <dbReference type="ARBA" id="ARBA00022692"/>
    </source>
</evidence>
<feature type="transmembrane region" description="Helical" evidence="6">
    <location>
        <begin position="80"/>
        <end position="99"/>
    </location>
</feature>
<keyword evidence="3 6" id="KW-0812">Transmembrane</keyword>
<evidence type="ECO:0000256" key="4">
    <source>
        <dbReference type="ARBA" id="ARBA00022989"/>
    </source>
</evidence>
<feature type="transmembrane region" description="Helical" evidence="6">
    <location>
        <begin position="244"/>
        <end position="263"/>
    </location>
</feature>
<proteinExistence type="inferred from homology"/>
<evidence type="ECO:0000256" key="2">
    <source>
        <dbReference type="ARBA" id="ARBA00009142"/>
    </source>
</evidence>
<sequence length="264" mass="26200">MAWFAFLGLGAIAGVLAGLLGVGGGLVLVAALAWMLPLLGVPHEAAMHAALASSLASIVLTAAASARAHAKRGSVMWPTVRWMVPGLLLGGWIGSGFAVRLPGDWLRWLVAGYCFLAAAQLLLGRRTPADGHTRPAPRGPGMSAAGLGIGAVSAVVGIGGGSMTVPLLVWRGVAPVRAVGTSSACGVAIGLASAAGYALQAPVGALPAHAVGYVYLPAAVGVAIASVFAAPYGTHLAHRLSGEALKRVFAGFLVLVGSSLLLGG</sequence>
<comment type="similarity">
    <text evidence="2 6">Belongs to the 4-toluene sulfonate uptake permease (TSUP) (TC 2.A.102) family.</text>
</comment>
<dbReference type="PANTHER" id="PTHR43483">
    <property type="entry name" value="MEMBRANE TRANSPORTER PROTEIN HI_0806-RELATED"/>
    <property type="match status" value="1"/>
</dbReference>
<dbReference type="PANTHER" id="PTHR43483:SF3">
    <property type="entry name" value="MEMBRANE TRANSPORTER PROTEIN HI_0806-RELATED"/>
    <property type="match status" value="1"/>
</dbReference>
<dbReference type="RefSeq" id="WP_036137181.1">
    <property type="nucleotide sequence ID" value="NZ_AVPU01000013.1"/>
</dbReference>
<dbReference type="Proteomes" id="UP000029998">
    <property type="component" value="Unassembled WGS sequence"/>
</dbReference>
<dbReference type="GO" id="GO:0005886">
    <property type="term" value="C:plasma membrane"/>
    <property type="evidence" value="ECO:0007669"/>
    <property type="project" value="UniProtKB-SubCell"/>
</dbReference>